<evidence type="ECO:0000313" key="1">
    <source>
        <dbReference type="EMBL" id="GFN92581.1"/>
    </source>
</evidence>
<proteinExistence type="predicted"/>
<dbReference type="Proteomes" id="UP000735302">
    <property type="component" value="Unassembled WGS sequence"/>
</dbReference>
<name>A0AAV3ZBE4_9GAST</name>
<comment type="caution">
    <text evidence="1">The sequence shown here is derived from an EMBL/GenBank/DDBJ whole genome shotgun (WGS) entry which is preliminary data.</text>
</comment>
<keyword evidence="2" id="KW-1185">Reference proteome</keyword>
<organism evidence="1 2">
    <name type="scientific">Plakobranchus ocellatus</name>
    <dbReference type="NCBI Taxonomy" id="259542"/>
    <lineage>
        <taxon>Eukaryota</taxon>
        <taxon>Metazoa</taxon>
        <taxon>Spiralia</taxon>
        <taxon>Lophotrochozoa</taxon>
        <taxon>Mollusca</taxon>
        <taxon>Gastropoda</taxon>
        <taxon>Heterobranchia</taxon>
        <taxon>Euthyneura</taxon>
        <taxon>Panpulmonata</taxon>
        <taxon>Sacoglossa</taxon>
        <taxon>Placobranchoidea</taxon>
        <taxon>Plakobranchidae</taxon>
        <taxon>Plakobranchus</taxon>
    </lineage>
</organism>
<protein>
    <submittedName>
        <fullName evidence="1">Uncharacterized protein</fullName>
    </submittedName>
</protein>
<evidence type="ECO:0000313" key="2">
    <source>
        <dbReference type="Proteomes" id="UP000735302"/>
    </source>
</evidence>
<reference evidence="1 2" key="1">
    <citation type="journal article" date="2021" name="Elife">
        <title>Chloroplast acquisition without the gene transfer in kleptoplastic sea slugs, Plakobranchus ocellatus.</title>
        <authorList>
            <person name="Maeda T."/>
            <person name="Takahashi S."/>
            <person name="Yoshida T."/>
            <person name="Shimamura S."/>
            <person name="Takaki Y."/>
            <person name="Nagai Y."/>
            <person name="Toyoda A."/>
            <person name="Suzuki Y."/>
            <person name="Arimoto A."/>
            <person name="Ishii H."/>
            <person name="Satoh N."/>
            <person name="Nishiyama T."/>
            <person name="Hasebe M."/>
            <person name="Maruyama T."/>
            <person name="Minagawa J."/>
            <person name="Obokata J."/>
            <person name="Shigenobu S."/>
        </authorList>
    </citation>
    <scope>NUCLEOTIDE SEQUENCE [LARGE SCALE GENOMIC DNA]</scope>
</reference>
<dbReference type="EMBL" id="BLXT01002256">
    <property type="protein sequence ID" value="GFN92581.1"/>
    <property type="molecule type" value="Genomic_DNA"/>
</dbReference>
<gene>
    <name evidence="1" type="ORF">PoB_001908700</name>
</gene>
<dbReference type="AlphaFoldDB" id="A0AAV3ZBE4"/>
<accession>A0AAV3ZBE4</accession>
<sequence length="92" mass="10462">MTSLLGSVGQRCPPVSGEGYGQGGMLMRDSLYCHYCPAITTSTSRIHPFPHTCHTSWQTRHPHCGGGPHNYYQHRRATVDRNRGQYEEKWTE</sequence>